<accession>A0A1I7D9K3</accession>
<evidence type="ECO:0000256" key="1">
    <source>
        <dbReference type="SAM" id="MobiDB-lite"/>
    </source>
</evidence>
<feature type="region of interest" description="Disordered" evidence="1">
    <location>
        <begin position="151"/>
        <end position="199"/>
    </location>
</feature>
<keyword evidence="3" id="KW-1185">Reference proteome</keyword>
<dbReference type="Proteomes" id="UP000199546">
    <property type="component" value="Unassembled WGS sequence"/>
</dbReference>
<organism evidence="2 3">
    <name type="scientific">Geodermatophilus amargosae</name>
    <dbReference type="NCBI Taxonomy" id="1296565"/>
    <lineage>
        <taxon>Bacteria</taxon>
        <taxon>Bacillati</taxon>
        <taxon>Actinomycetota</taxon>
        <taxon>Actinomycetes</taxon>
        <taxon>Geodermatophilales</taxon>
        <taxon>Geodermatophilaceae</taxon>
        <taxon>Geodermatophilus</taxon>
    </lineage>
</organism>
<evidence type="ECO:0000313" key="2">
    <source>
        <dbReference type="EMBL" id="SFU08310.1"/>
    </source>
</evidence>
<proteinExistence type="predicted"/>
<evidence type="ECO:0000313" key="3">
    <source>
        <dbReference type="Proteomes" id="UP000199546"/>
    </source>
</evidence>
<gene>
    <name evidence="2" type="ORF">SAMN05660657_05506</name>
</gene>
<protein>
    <submittedName>
        <fullName evidence="2">Uncharacterized protein</fullName>
    </submittedName>
</protein>
<dbReference type="AlphaFoldDB" id="A0A1I7D9K3"/>
<sequence>MLAEPLTLGRGGKWVYSASQMDAFQQAVDQARRQLIREEGQNVSVRELIRRAGFDDSRRASVARHLNPNQAWPKGHRVPPETVRALAAVLPISESDLVQAAQVAAGYQVRDEEPRDLGFKVARFLGDEEVSAEEKARLRAQLLQLIAEDLQRSSPGVSPTSPAPPSTAVEPHRRSASLPARRRLAVSARMHAREAGGRG</sequence>
<reference evidence="3" key="1">
    <citation type="submission" date="2016-10" db="EMBL/GenBank/DDBJ databases">
        <authorList>
            <person name="Varghese N."/>
            <person name="Submissions S."/>
        </authorList>
    </citation>
    <scope>NUCLEOTIDE SEQUENCE [LARGE SCALE GENOMIC DNA]</scope>
    <source>
        <strain evidence="3">DSM 46136</strain>
    </source>
</reference>
<dbReference type="EMBL" id="FPBA01000041">
    <property type="protein sequence ID" value="SFU08310.1"/>
    <property type="molecule type" value="Genomic_DNA"/>
</dbReference>
<name>A0A1I7D9K3_9ACTN</name>